<dbReference type="Proteomes" id="UP000756921">
    <property type="component" value="Unassembled WGS sequence"/>
</dbReference>
<keyword evidence="2" id="KW-1185">Reference proteome</keyword>
<reference evidence="1" key="1">
    <citation type="journal article" date="2020" name="Mol. Plant Microbe Interact.">
        <title>Genome Sequence of the Biocontrol Agent Coniothyrium minitans strain Conio (IMI 134523).</title>
        <authorList>
            <person name="Patel D."/>
            <person name="Shittu T.A."/>
            <person name="Baroncelli R."/>
            <person name="Muthumeenakshi S."/>
            <person name="Osborne T.H."/>
            <person name="Janganan T.K."/>
            <person name="Sreenivasaprasad S."/>
        </authorList>
    </citation>
    <scope>NUCLEOTIDE SEQUENCE</scope>
    <source>
        <strain evidence="1">Conio</strain>
    </source>
</reference>
<dbReference type="InterPro" id="IPR038883">
    <property type="entry name" value="AN11006-like"/>
</dbReference>
<proteinExistence type="predicted"/>
<evidence type="ECO:0000313" key="2">
    <source>
        <dbReference type="Proteomes" id="UP000756921"/>
    </source>
</evidence>
<evidence type="ECO:0000313" key="1">
    <source>
        <dbReference type="EMBL" id="KAF9735856.1"/>
    </source>
</evidence>
<comment type="caution">
    <text evidence="1">The sequence shown here is derived from an EMBL/GenBank/DDBJ whole genome shotgun (WGS) entry which is preliminary data.</text>
</comment>
<dbReference type="AlphaFoldDB" id="A0A9P6GIM7"/>
<name>A0A9P6GIM7_9PLEO</name>
<organism evidence="1 2">
    <name type="scientific">Paraphaeosphaeria minitans</name>
    <dbReference type="NCBI Taxonomy" id="565426"/>
    <lineage>
        <taxon>Eukaryota</taxon>
        <taxon>Fungi</taxon>
        <taxon>Dikarya</taxon>
        <taxon>Ascomycota</taxon>
        <taxon>Pezizomycotina</taxon>
        <taxon>Dothideomycetes</taxon>
        <taxon>Pleosporomycetidae</taxon>
        <taxon>Pleosporales</taxon>
        <taxon>Massarineae</taxon>
        <taxon>Didymosphaeriaceae</taxon>
        <taxon>Paraphaeosphaeria</taxon>
    </lineage>
</organism>
<gene>
    <name evidence="1" type="ORF">PMIN01_05771</name>
</gene>
<dbReference type="PANTHER" id="PTHR42085:SF1">
    <property type="entry name" value="F-BOX DOMAIN-CONTAINING PROTEIN"/>
    <property type="match status" value="1"/>
</dbReference>
<dbReference type="OrthoDB" id="3692903at2759"/>
<protein>
    <submittedName>
        <fullName evidence="1">Uncharacterized protein</fullName>
    </submittedName>
</protein>
<dbReference type="EMBL" id="WJXW01000005">
    <property type="protein sequence ID" value="KAF9735856.1"/>
    <property type="molecule type" value="Genomic_DNA"/>
</dbReference>
<accession>A0A9P6GIM7</accession>
<sequence length="304" mass="34649">MSGPPTSPFTKLPLELRQLVYHHVIVDNSNEKVIKVAVNDTQFISDSLKNVAGAILVNKSMSHEVLEYTFSRFGFSLSDLDPSSYSILQKFCDRIGKKNIALIKEIIIPHILAHDVDAYRWVNCGAALQRRLDWCNDIYIYNRIFELQNKRLLNQLPSLKAVKIGFDMVSVNNVLVLLQDKKVSPGMFASLFTLFGSGHRFEVYPGLLWMLAEFHARDISLGLYWTDIALHLHIWKNGDIVPMTKEDIAFRKRCIIDVLSALPPFVPYWKTCPVSDLGPLPGDLFAYGIADDYLKSMRPRSFKD</sequence>
<dbReference type="PANTHER" id="PTHR42085">
    <property type="entry name" value="F-BOX DOMAIN-CONTAINING PROTEIN"/>
    <property type="match status" value="1"/>
</dbReference>